<dbReference type="InterPro" id="IPR045851">
    <property type="entry name" value="AMP-bd_C_sf"/>
</dbReference>
<dbReference type="NCBIfam" id="TIGR01733">
    <property type="entry name" value="AA-adenyl-dom"/>
    <property type="match status" value="1"/>
</dbReference>
<name>A0ABW5TIL2_9ENTE</name>
<feature type="binding site" evidence="5">
    <location>
        <position position="193"/>
    </location>
    <ligand>
        <name>D-alanine</name>
        <dbReference type="ChEBI" id="CHEBI:57416"/>
    </ligand>
</feature>
<dbReference type="InterPro" id="IPR000873">
    <property type="entry name" value="AMP-dep_synth/lig_dom"/>
</dbReference>
<evidence type="ECO:0000259" key="7">
    <source>
        <dbReference type="Pfam" id="PF13193"/>
    </source>
</evidence>
<dbReference type="Gene3D" id="3.30.300.30">
    <property type="match status" value="1"/>
</dbReference>
<proteinExistence type="inferred from homology"/>
<comment type="catalytic activity">
    <reaction evidence="5">
        <text>holo-[D-alanyl-carrier protein] + D-alanine + ATP = D-alanyl-[D-alanyl-carrier protein] + AMP + diphosphate</text>
        <dbReference type="Rhea" id="RHEA:55132"/>
        <dbReference type="Rhea" id="RHEA-COMP:14102"/>
        <dbReference type="Rhea" id="RHEA-COMP:14103"/>
        <dbReference type="ChEBI" id="CHEBI:30616"/>
        <dbReference type="ChEBI" id="CHEBI:33019"/>
        <dbReference type="ChEBI" id="CHEBI:57416"/>
        <dbReference type="ChEBI" id="CHEBI:64479"/>
        <dbReference type="ChEBI" id="CHEBI:138620"/>
        <dbReference type="ChEBI" id="CHEBI:456215"/>
        <dbReference type="EC" id="6.2.1.54"/>
    </reaction>
</comment>
<feature type="binding site" evidence="5">
    <location>
        <position position="378"/>
    </location>
    <ligand>
        <name>ATP</name>
        <dbReference type="ChEBI" id="CHEBI:30616"/>
    </ligand>
</feature>
<dbReference type="EC" id="6.2.1.54" evidence="5"/>
<feature type="binding site" evidence="5">
    <location>
        <begin position="288"/>
        <end position="293"/>
    </location>
    <ligand>
        <name>ATP</name>
        <dbReference type="ChEBI" id="CHEBI:30616"/>
    </ligand>
</feature>
<evidence type="ECO:0000256" key="4">
    <source>
        <dbReference type="ARBA" id="ARBA00022840"/>
    </source>
</evidence>
<comment type="function">
    <text evidence="5">Catalyzes the first step in the D-alanylation of lipoteichoic acid (LTA), the activation of D-alanine and its transfer onto the D-alanyl carrier protein (Dcp) DltC. In an ATP-dependent two-step reaction, forms a high energy D-alanyl-AMP intermediate, followed by transfer of the D-alanyl residue as a thiol ester to the phosphopantheinyl prosthetic group of the Dcp. D-alanylation of LTA plays an important role in modulating the properties of the cell wall in Gram-positive bacteria, influencing the net charge of the cell wall.</text>
</comment>
<dbReference type="Proteomes" id="UP001597427">
    <property type="component" value="Unassembled WGS sequence"/>
</dbReference>
<accession>A0ABW5TIL2</accession>
<reference evidence="9" key="1">
    <citation type="journal article" date="2019" name="Int. J. Syst. Evol. Microbiol.">
        <title>The Global Catalogue of Microorganisms (GCM) 10K type strain sequencing project: providing services to taxonomists for standard genome sequencing and annotation.</title>
        <authorList>
            <consortium name="The Broad Institute Genomics Platform"/>
            <consortium name="The Broad Institute Genome Sequencing Center for Infectious Disease"/>
            <person name="Wu L."/>
            <person name="Ma J."/>
        </authorList>
    </citation>
    <scope>NUCLEOTIDE SEQUENCE [LARGE SCALE GENOMIC DNA]</scope>
    <source>
        <strain evidence="9">TISTR 932</strain>
    </source>
</reference>
<feature type="binding site" evidence="5">
    <location>
        <position position="488"/>
    </location>
    <ligand>
        <name>ATP</name>
        <dbReference type="ChEBI" id="CHEBI:30616"/>
    </ligand>
</feature>
<dbReference type="SUPFAM" id="SSF56801">
    <property type="entry name" value="Acetyl-CoA synthetase-like"/>
    <property type="match status" value="1"/>
</dbReference>
<dbReference type="EMBL" id="JBHUMO010000039">
    <property type="protein sequence ID" value="MFD2728968.1"/>
    <property type="molecule type" value="Genomic_DNA"/>
</dbReference>
<comment type="similarity">
    <text evidence="5">Belongs to the ATP-dependent AMP-binding enzyme family. DltA subfamily.</text>
</comment>
<keyword evidence="2 5" id="KW-0436">Ligase</keyword>
<keyword evidence="1 5" id="KW-0963">Cytoplasm</keyword>
<dbReference type="InterPro" id="IPR044507">
    <property type="entry name" value="DltA-like"/>
</dbReference>
<feature type="binding site" evidence="5">
    <location>
        <begin position="390"/>
        <end position="393"/>
    </location>
    <ligand>
        <name>ATP</name>
        <dbReference type="ChEBI" id="CHEBI:30616"/>
    </ligand>
</feature>
<dbReference type="Pfam" id="PF13193">
    <property type="entry name" value="AMP-binding_C"/>
    <property type="match status" value="1"/>
</dbReference>
<dbReference type="NCBIfam" id="NF003417">
    <property type="entry name" value="PRK04813.1"/>
    <property type="match status" value="1"/>
</dbReference>
<dbReference type="GO" id="GO:0016874">
    <property type="term" value="F:ligase activity"/>
    <property type="evidence" value="ECO:0007669"/>
    <property type="project" value="UniProtKB-KW"/>
</dbReference>
<evidence type="ECO:0000256" key="2">
    <source>
        <dbReference type="ARBA" id="ARBA00022598"/>
    </source>
</evidence>
<feature type="domain" description="AMP-dependent synthetase/ligase" evidence="6">
    <location>
        <begin position="11"/>
        <end position="355"/>
    </location>
</feature>
<evidence type="ECO:0000259" key="6">
    <source>
        <dbReference type="Pfam" id="PF00501"/>
    </source>
</evidence>
<comment type="subcellular location">
    <subcellularLocation>
        <location evidence="5">Cytoplasm</location>
    </subcellularLocation>
</comment>
<dbReference type="CDD" id="cd05945">
    <property type="entry name" value="DltA"/>
    <property type="match status" value="1"/>
</dbReference>
<feature type="binding site" evidence="5">
    <location>
        <begin position="148"/>
        <end position="149"/>
    </location>
    <ligand>
        <name>ATP</name>
        <dbReference type="ChEBI" id="CHEBI:30616"/>
    </ligand>
</feature>
<organism evidence="8 9">
    <name type="scientific">Enterococcus camelliae</name>
    <dbReference type="NCBI Taxonomy" id="453959"/>
    <lineage>
        <taxon>Bacteria</taxon>
        <taxon>Bacillati</taxon>
        <taxon>Bacillota</taxon>
        <taxon>Bacilli</taxon>
        <taxon>Lactobacillales</taxon>
        <taxon>Enterococcaceae</taxon>
        <taxon>Enterococcus</taxon>
    </lineage>
</organism>
<dbReference type="InterPro" id="IPR020845">
    <property type="entry name" value="AMP-binding_CS"/>
</dbReference>
<comment type="caution">
    <text evidence="8">The sequence shown here is derived from an EMBL/GenBank/DDBJ whole genome shotgun (WGS) entry which is preliminary data.</text>
</comment>
<dbReference type="Pfam" id="PF00501">
    <property type="entry name" value="AMP-binding"/>
    <property type="match status" value="1"/>
</dbReference>
<dbReference type="Gene3D" id="3.40.50.12780">
    <property type="entry name" value="N-terminal domain of ligase-like"/>
    <property type="match status" value="1"/>
</dbReference>
<evidence type="ECO:0000313" key="9">
    <source>
        <dbReference type="Proteomes" id="UP001597427"/>
    </source>
</evidence>
<dbReference type="NCBIfam" id="TIGR01734">
    <property type="entry name" value="D-ala-DACP-lig"/>
    <property type="match status" value="1"/>
</dbReference>
<evidence type="ECO:0000313" key="8">
    <source>
        <dbReference type="EMBL" id="MFD2728968.1"/>
    </source>
</evidence>
<dbReference type="HAMAP" id="MF_00593">
    <property type="entry name" value="DltA"/>
    <property type="match status" value="1"/>
</dbReference>
<gene>
    <name evidence="5 8" type="primary">dltA</name>
    <name evidence="8" type="ORF">ACFSR0_05975</name>
</gene>
<comment type="pathway">
    <text evidence="5">Cell wall biogenesis; lipoteichoic acid biosynthesis.</text>
</comment>
<evidence type="ECO:0000256" key="1">
    <source>
        <dbReference type="ARBA" id="ARBA00022490"/>
    </source>
</evidence>
<dbReference type="PANTHER" id="PTHR45398">
    <property type="match status" value="1"/>
</dbReference>
<keyword evidence="4 5" id="KW-0067">ATP-binding</keyword>
<dbReference type="PANTHER" id="PTHR45398:SF1">
    <property type="entry name" value="ENZYME, PUTATIVE (JCVI)-RELATED"/>
    <property type="match status" value="1"/>
</dbReference>
<feature type="binding site" evidence="5">
    <location>
        <position position="488"/>
    </location>
    <ligand>
        <name>D-alanine</name>
        <dbReference type="ChEBI" id="CHEBI:57416"/>
    </ligand>
</feature>
<dbReference type="InterPro" id="IPR042099">
    <property type="entry name" value="ANL_N_sf"/>
</dbReference>
<keyword evidence="3 5" id="KW-0547">Nucleotide-binding</keyword>
<dbReference type="InterPro" id="IPR010071">
    <property type="entry name" value="AA_adenyl_dom"/>
</dbReference>
<sequence>MKLLYEEIDKIAMNQPDTVVYFGAEQHTYRELKEQSDQLAHYFLTTLSNREPIVVYGGQEFEMLVAFLAAMKSGHPYIPIETNTPEERIALILDVAKPTLFLCVNRHPAVEVPCPVVAFNQIKTSHLKQEAAILDGLTLDETVYIIFTSGTTGIPKGVQISQRNLWSFVHWSLKELSIREGDCFLSQAPFSFDLSVMSVYPALLSGGALVPIEKEIVDDFKALFTLLPTLPMNVWVSTPSFMDICLMEPSFSEKELPNLRLFLFCGEELTKETAQKLLQRFPQALIYNTYGPTEATVAVSQIQVTSELLQKVDRIPIGYVKKDTTVSIMADNQLLAPGEIGEIVLSGPSISKGYLNNPAKTEAAFFPLNGQPAYRTGDAGKLMADGLLCYEGRMDFQVKLHGYRIELEDIEHHLMTISYIKQAIVVPKYKQHKVQQLVAFVVVTQNPFEKEYELAKAIRQELAETVMDYMIPQKFLFPEQLPRTVNGKIDRKRLMQEVNPS</sequence>
<feature type="binding site" evidence="5">
    <location>
        <position position="297"/>
    </location>
    <ligand>
        <name>D-alanine</name>
        <dbReference type="ChEBI" id="CHEBI:57416"/>
    </ligand>
</feature>
<evidence type="ECO:0000256" key="3">
    <source>
        <dbReference type="ARBA" id="ARBA00022741"/>
    </source>
</evidence>
<dbReference type="InterPro" id="IPR010072">
    <property type="entry name" value="DltA"/>
</dbReference>
<keyword evidence="9" id="KW-1185">Reference proteome</keyword>
<feature type="domain" description="AMP-binding enzyme C-terminal" evidence="7">
    <location>
        <begin position="410"/>
        <end position="488"/>
    </location>
</feature>
<dbReference type="InterPro" id="IPR025110">
    <property type="entry name" value="AMP-bd_C"/>
</dbReference>
<dbReference type="RefSeq" id="WP_379980867.1">
    <property type="nucleotide sequence ID" value="NZ_JBHUMO010000039.1"/>
</dbReference>
<protein>
    <recommendedName>
        <fullName evidence="5">D-alanine--D-alanyl carrier protein ligase</fullName>
        <shortName evidence="5">DCL</shortName>
        <ecNumber evidence="5">6.2.1.54</ecNumber>
    </recommendedName>
    <alternativeName>
        <fullName evidence="5">D-alanine--poly(phosphoribitol) ligase subunit 1</fullName>
    </alternativeName>
    <alternativeName>
        <fullName evidence="5">D-alanine-activating enzyme</fullName>
        <shortName evidence="5">DAE</shortName>
    </alternativeName>
</protein>
<dbReference type="PROSITE" id="PS00455">
    <property type="entry name" value="AMP_BINDING"/>
    <property type="match status" value="1"/>
</dbReference>
<evidence type="ECO:0000256" key="5">
    <source>
        <dbReference type="HAMAP-Rule" id="MF_00593"/>
    </source>
</evidence>